<sequence length="182" mass="20226">MQGKPVPGQNPQGEVHVARVAIKIPPIWRRNVKIWRMQVDAQFSNSPVTSELTKYNYVLASLDSDVAELISDFLLKPLSANPYKDLMDRLQSEFEISEGRKDDTVGKRWVGGREMSDEDLHPATREASGPPVQLEPVDLSMKSSSTPTPVPALLPISKFIAARPSPHPPGKSLTYRTSIQRV</sequence>
<feature type="region of interest" description="Disordered" evidence="1">
    <location>
        <begin position="161"/>
        <end position="182"/>
    </location>
</feature>
<dbReference type="PANTHER" id="PTHR33327">
    <property type="entry name" value="ENDONUCLEASE"/>
    <property type="match status" value="1"/>
</dbReference>
<name>A0A8S9XGM0_APOLU</name>
<dbReference type="AlphaFoldDB" id="A0A8S9XGM0"/>
<dbReference type="PANTHER" id="PTHR33327:SF3">
    <property type="entry name" value="RNA-DIRECTED DNA POLYMERASE"/>
    <property type="match status" value="1"/>
</dbReference>
<evidence type="ECO:0000313" key="3">
    <source>
        <dbReference type="EMBL" id="KAF6208122.1"/>
    </source>
</evidence>
<reference evidence="3" key="1">
    <citation type="journal article" date="2021" name="Mol. Ecol. Resour.">
        <title>Apolygus lucorum genome provides insights into omnivorousness and mesophyll feeding.</title>
        <authorList>
            <person name="Liu Y."/>
            <person name="Liu H."/>
            <person name="Wang H."/>
            <person name="Huang T."/>
            <person name="Liu B."/>
            <person name="Yang B."/>
            <person name="Yin L."/>
            <person name="Li B."/>
            <person name="Zhang Y."/>
            <person name="Zhang S."/>
            <person name="Jiang F."/>
            <person name="Zhang X."/>
            <person name="Ren Y."/>
            <person name="Wang B."/>
            <person name="Wang S."/>
            <person name="Lu Y."/>
            <person name="Wu K."/>
            <person name="Fan W."/>
            <person name="Wang G."/>
        </authorList>
    </citation>
    <scope>NUCLEOTIDE SEQUENCE</scope>
    <source>
        <strain evidence="3">12Hb</strain>
    </source>
</reference>
<comment type="caution">
    <text evidence="3">The sequence shown here is derived from an EMBL/GenBank/DDBJ whole genome shotgun (WGS) entry which is preliminary data.</text>
</comment>
<evidence type="ECO:0000256" key="1">
    <source>
        <dbReference type="SAM" id="MobiDB-lite"/>
    </source>
</evidence>
<dbReference type="OrthoDB" id="6433734at2759"/>
<evidence type="ECO:0000313" key="4">
    <source>
        <dbReference type="Proteomes" id="UP000466442"/>
    </source>
</evidence>
<proteinExistence type="predicted"/>
<evidence type="ECO:0000259" key="2">
    <source>
        <dbReference type="Pfam" id="PF23055"/>
    </source>
</evidence>
<accession>A0A8S9XGM0</accession>
<organism evidence="3 4">
    <name type="scientific">Apolygus lucorum</name>
    <name type="common">Small green plant bug</name>
    <name type="synonym">Lygocoris lucorum</name>
    <dbReference type="NCBI Taxonomy" id="248454"/>
    <lineage>
        <taxon>Eukaryota</taxon>
        <taxon>Metazoa</taxon>
        <taxon>Ecdysozoa</taxon>
        <taxon>Arthropoda</taxon>
        <taxon>Hexapoda</taxon>
        <taxon>Insecta</taxon>
        <taxon>Pterygota</taxon>
        <taxon>Neoptera</taxon>
        <taxon>Paraneoptera</taxon>
        <taxon>Hemiptera</taxon>
        <taxon>Heteroptera</taxon>
        <taxon>Panheteroptera</taxon>
        <taxon>Cimicomorpha</taxon>
        <taxon>Miridae</taxon>
        <taxon>Mirini</taxon>
        <taxon>Apolygus</taxon>
    </lineage>
</organism>
<feature type="domain" description="DUF7041" evidence="2">
    <location>
        <begin position="24"/>
        <end position="98"/>
    </location>
</feature>
<protein>
    <recommendedName>
        <fullName evidence="2">DUF7041 domain-containing protein</fullName>
    </recommendedName>
</protein>
<dbReference type="EMBL" id="WIXP02000007">
    <property type="protein sequence ID" value="KAF6208122.1"/>
    <property type="molecule type" value="Genomic_DNA"/>
</dbReference>
<dbReference type="Proteomes" id="UP000466442">
    <property type="component" value="Unassembled WGS sequence"/>
</dbReference>
<dbReference type="InterPro" id="IPR055469">
    <property type="entry name" value="DUF7041"/>
</dbReference>
<dbReference type="Pfam" id="PF23055">
    <property type="entry name" value="DUF7041"/>
    <property type="match status" value="1"/>
</dbReference>
<gene>
    <name evidence="3" type="ORF">GE061_016572</name>
</gene>
<keyword evidence="4" id="KW-1185">Reference proteome</keyword>